<protein>
    <submittedName>
        <fullName evidence="4">N-acetyltransferase</fullName>
    </submittedName>
</protein>
<evidence type="ECO:0000313" key="5">
    <source>
        <dbReference type="Proteomes" id="UP000298179"/>
    </source>
</evidence>
<dbReference type="Gene3D" id="3.40.630.30">
    <property type="match status" value="1"/>
</dbReference>
<evidence type="ECO:0000313" key="4">
    <source>
        <dbReference type="EMBL" id="TFF25160.1"/>
    </source>
</evidence>
<dbReference type="PANTHER" id="PTHR43877:SF1">
    <property type="entry name" value="ACETYLTRANSFERASE"/>
    <property type="match status" value="1"/>
</dbReference>
<dbReference type="InterPro" id="IPR000182">
    <property type="entry name" value="GNAT_dom"/>
</dbReference>
<sequence length="171" mass="18760">MPTITTAIRFAEQKDATALASVHEAAWRGAYAGIIPHACLNSIVARRHAGWWVRAVQSGAGILVVDFCGETVGYATMGRNRTEALAVSGEIYELYLKPTYQGVGLGRRLFSAAQKLLRERDLGSHAVWALADNTLATGFYERMGGVPLAEGEECFNKTKLRKIAYAWRGKR</sequence>
<dbReference type="OrthoDB" id="9799154at2"/>
<gene>
    <name evidence="4" type="ORF">E3C22_07195</name>
</gene>
<dbReference type="SUPFAM" id="SSF55729">
    <property type="entry name" value="Acyl-CoA N-acyltransferases (Nat)"/>
    <property type="match status" value="1"/>
</dbReference>
<dbReference type="InterPro" id="IPR016181">
    <property type="entry name" value="Acyl_CoA_acyltransferase"/>
</dbReference>
<dbReference type="InterPro" id="IPR050832">
    <property type="entry name" value="Bact_Acetyltransf"/>
</dbReference>
<dbReference type="CDD" id="cd04301">
    <property type="entry name" value="NAT_SF"/>
    <property type="match status" value="1"/>
</dbReference>
<dbReference type="PANTHER" id="PTHR43877">
    <property type="entry name" value="AMINOALKYLPHOSPHONATE N-ACETYLTRANSFERASE-RELATED-RELATED"/>
    <property type="match status" value="1"/>
</dbReference>
<keyword evidence="1 4" id="KW-0808">Transferase</keyword>
<organism evidence="4 5">
    <name type="scientific">Jiella endophytica</name>
    <dbReference type="NCBI Taxonomy" id="2558362"/>
    <lineage>
        <taxon>Bacteria</taxon>
        <taxon>Pseudomonadati</taxon>
        <taxon>Pseudomonadota</taxon>
        <taxon>Alphaproteobacteria</taxon>
        <taxon>Hyphomicrobiales</taxon>
        <taxon>Aurantimonadaceae</taxon>
        <taxon>Jiella</taxon>
    </lineage>
</organism>
<evidence type="ECO:0000256" key="2">
    <source>
        <dbReference type="ARBA" id="ARBA00023315"/>
    </source>
</evidence>
<accession>A0A4Y8RQ34</accession>
<dbReference type="Proteomes" id="UP000298179">
    <property type="component" value="Unassembled WGS sequence"/>
</dbReference>
<comment type="caution">
    <text evidence="4">The sequence shown here is derived from an EMBL/GenBank/DDBJ whole genome shotgun (WGS) entry which is preliminary data.</text>
</comment>
<dbReference type="Pfam" id="PF00583">
    <property type="entry name" value="Acetyltransf_1"/>
    <property type="match status" value="1"/>
</dbReference>
<dbReference type="GO" id="GO:0016747">
    <property type="term" value="F:acyltransferase activity, transferring groups other than amino-acyl groups"/>
    <property type="evidence" value="ECO:0007669"/>
    <property type="project" value="InterPro"/>
</dbReference>
<name>A0A4Y8RQ34_9HYPH</name>
<keyword evidence="2" id="KW-0012">Acyltransferase</keyword>
<feature type="domain" description="N-acetyltransferase" evidence="3">
    <location>
        <begin position="6"/>
        <end position="171"/>
    </location>
</feature>
<proteinExistence type="predicted"/>
<dbReference type="AlphaFoldDB" id="A0A4Y8RQ34"/>
<reference evidence="4 5" key="1">
    <citation type="submission" date="2019-03" db="EMBL/GenBank/DDBJ databases">
        <title>Jiella endophytica sp. nov., a novel endophytic bacterium isolated from root of Ficus microcarpa Linn. f.</title>
        <authorList>
            <person name="Tuo L."/>
        </authorList>
    </citation>
    <scope>NUCLEOTIDE SEQUENCE [LARGE SCALE GENOMIC DNA]</scope>
    <source>
        <strain evidence="4 5">CBS5Q-3</strain>
    </source>
</reference>
<keyword evidence="5" id="KW-1185">Reference proteome</keyword>
<evidence type="ECO:0000256" key="1">
    <source>
        <dbReference type="ARBA" id="ARBA00022679"/>
    </source>
</evidence>
<dbReference type="PROSITE" id="PS51186">
    <property type="entry name" value="GNAT"/>
    <property type="match status" value="1"/>
</dbReference>
<evidence type="ECO:0000259" key="3">
    <source>
        <dbReference type="PROSITE" id="PS51186"/>
    </source>
</evidence>
<dbReference type="EMBL" id="SOZD01000002">
    <property type="protein sequence ID" value="TFF25160.1"/>
    <property type="molecule type" value="Genomic_DNA"/>
</dbReference>
<dbReference type="RefSeq" id="WP_134761330.1">
    <property type="nucleotide sequence ID" value="NZ_SOZD01000002.1"/>
</dbReference>